<dbReference type="InterPro" id="IPR003660">
    <property type="entry name" value="HAMP_dom"/>
</dbReference>
<gene>
    <name evidence="4" type="ORF">OZSIB_0113</name>
</gene>
<evidence type="ECO:0000313" key="4">
    <source>
        <dbReference type="EMBL" id="RCK74626.1"/>
    </source>
</evidence>
<dbReference type="SMART" id="SM00331">
    <property type="entry name" value="PP2C_SIG"/>
    <property type="match status" value="1"/>
</dbReference>
<organism evidence="4 5">
    <name type="scientific">Candidatus Ozemobacter sibiricus</name>
    <dbReference type="NCBI Taxonomy" id="2268124"/>
    <lineage>
        <taxon>Bacteria</taxon>
        <taxon>Candidatus Ozemobacteria</taxon>
        <taxon>Candidatus Ozemobacterales</taxon>
        <taxon>Candidatus Ozemobacteraceae</taxon>
        <taxon>Candidatus Ozemobacter</taxon>
    </lineage>
</organism>
<protein>
    <submittedName>
        <fullName evidence="4">Serine phosphatase RsbU, regulator of sigma subunit</fullName>
    </submittedName>
</protein>
<keyword evidence="2" id="KW-0812">Transmembrane</keyword>
<proteinExistence type="predicted"/>
<dbReference type="Gene3D" id="6.10.340.10">
    <property type="match status" value="1"/>
</dbReference>
<dbReference type="Proteomes" id="UP000252355">
    <property type="component" value="Unassembled WGS sequence"/>
</dbReference>
<keyword evidence="2" id="KW-1133">Transmembrane helix</keyword>
<feature type="domain" description="HAMP" evidence="3">
    <location>
        <begin position="665"/>
        <end position="717"/>
    </location>
</feature>
<comment type="caution">
    <text evidence="4">The sequence shown here is derived from an EMBL/GenBank/DDBJ whole genome shotgun (WGS) entry which is preliminary data.</text>
</comment>
<name>A0A367Z8Y2_9BACT</name>
<evidence type="ECO:0000313" key="5">
    <source>
        <dbReference type="Proteomes" id="UP000252355"/>
    </source>
</evidence>
<dbReference type="Pfam" id="PF00672">
    <property type="entry name" value="HAMP"/>
    <property type="match status" value="1"/>
</dbReference>
<dbReference type="InterPro" id="IPR036457">
    <property type="entry name" value="PPM-type-like_dom_sf"/>
</dbReference>
<feature type="transmembrane region" description="Helical" evidence="2">
    <location>
        <begin position="23"/>
        <end position="41"/>
    </location>
</feature>
<dbReference type="PROSITE" id="PS50885">
    <property type="entry name" value="HAMP"/>
    <property type="match status" value="1"/>
</dbReference>
<dbReference type="InterPro" id="IPR001932">
    <property type="entry name" value="PPM-type_phosphatase-like_dom"/>
</dbReference>
<dbReference type="SUPFAM" id="SSF81606">
    <property type="entry name" value="PP2C-like"/>
    <property type="match status" value="1"/>
</dbReference>
<dbReference type="SMART" id="SM00304">
    <property type="entry name" value="HAMP"/>
    <property type="match status" value="1"/>
</dbReference>
<dbReference type="PANTHER" id="PTHR43156:SF2">
    <property type="entry name" value="STAGE II SPORULATION PROTEIN E"/>
    <property type="match status" value="1"/>
</dbReference>
<dbReference type="CDD" id="cd06225">
    <property type="entry name" value="HAMP"/>
    <property type="match status" value="1"/>
</dbReference>
<sequence>MNAEPFAPVVPPRPASEAAGRRLVSFAVFLVLPLLMGLFLLRSALDRWQEAEQVAQQARLQEALDRIVAGQDGGFEVARLVRWGIQELRYRYALARDLARWNAELQERHFPGMIIHCLQDGREFFRSPWHPARREWRAILRALPLSGARLAAASRRLDPVVRRLFGRSWSLRRLQRGNGEFLPVRWAGAAGLLFLEVLPNGQAMAWLFPRLSAARLAEAAHIRARRAPWRSALGKAVPLLDIWHPPPGRSVEEFRLAWALAERTGQRQVVRRGLRWQFFHDRWGKLVALAVPAQNGRGLPLATTLLWVGSGLALIWGWRLLGRLDGDRPGEFRSIGLQLRFLFLYATFLPLLSAVLLGWLAVVDREGRLQEAAFTEGQLFLNVFEGGYPAYHQDFLARARRLRNALADPRVRPAQVEPWFNWLRERRVAEFFYVPDAEGRTIFSNIDEPRAATRDAFRILSRFALREFLPHRLPPGSERQVSALDLLAEQCILSEDLGWGTLLMNPGQSTPLVMGRTGADLYWDTYPELSTGPASIMIISNRHWEMGRYLQERFRSPGGQMQVAALNIFSHDFIDPVPDDDREALTDLGSVCEKSGRTEQRRLALQNGPTWAVAQVDALSGRFALMALLDARRRLWPLTALRAGLVLGVVVSVLVAALVGRLLAGLFLGPIRDLAAGIEQIRQRRTEVRIPVRRADEFGALAQTFNRMIADLKELELARIVQAALLPARLPQIPGYSVAVINQTATRLGGDYWDLLALPGGRWLLLVGDVTGHGVPAALAMAMAKAGITFQALGQKTTATDFLEALNHVFHSELRTMRRFMTMLVAVFEPAAHRLHLENAGQNFPVLVRNGAVAAELLEMTGFPLGVRARLTTTRCTVDMAVGDTLFFYTDGIPEVGVEGDDQLGYERMLAIMTQACQGGRPAATVLADVLAAVERAKRPGPFPDDVTLIVLRRDP</sequence>
<feature type="transmembrane region" description="Helical" evidence="2">
    <location>
        <begin position="341"/>
        <end position="362"/>
    </location>
</feature>
<dbReference type="PANTHER" id="PTHR43156">
    <property type="entry name" value="STAGE II SPORULATION PROTEIN E-RELATED"/>
    <property type="match status" value="1"/>
</dbReference>
<dbReference type="GO" id="GO:0016020">
    <property type="term" value="C:membrane"/>
    <property type="evidence" value="ECO:0007669"/>
    <property type="project" value="InterPro"/>
</dbReference>
<evidence type="ECO:0000256" key="1">
    <source>
        <dbReference type="ARBA" id="ARBA00022801"/>
    </source>
</evidence>
<feature type="transmembrane region" description="Helical" evidence="2">
    <location>
        <begin position="643"/>
        <end position="668"/>
    </location>
</feature>
<dbReference type="GO" id="GO:0007165">
    <property type="term" value="P:signal transduction"/>
    <property type="evidence" value="ECO:0007669"/>
    <property type="project" value="InterPro"/>
</dbReference>
<dbReference type="Pfam" id="PF07228">
    <property type="entry name" value="SpoIIE"/>
    <property type="match status" value="1"/>
</dbReference>
<dbReference type="InterPro" id="IPR052016">
    <property type="entry name" value="Bact_Sigma-Reg"/>
</dbReference>
<evidence type="ECO:0000259" key="3">
    <source>
        <dbReference type="PROSITE" id="PS50885"/>
    </source>
</evidence>
<dbReference type="SUPFAM" id="SSF158472">
    <property type="entry name" value="HAMP domain-like"/>
    <property type="match status" value="1"/>
</dbReference>
<dbReference type="AlphaFoldDB" id="A0A367Z8Y2"/>
<keyword evidence="1" id="KW-0378">Hydrolase</keyword>
<dbReference type="GO" id="GO:0016791">
    <property type="term" value="F:phosphatase activity"/>
    <property type="evidence" value="ECO:0007669"/>
    <property type="project" value="TreeGrafter"/>
</dbReference>
<feature type="transmembrane region" description="Helical" evidence="2">
    <location>
        <begin position="299"/>
        <end position="321"/>
    </location>
</feature>
<reference evidence="4 5" key="1">
    <citation type="submission" date="2018-05" db="EMBL/GenBank/DDBJ databases">
        <title>A metagenomic window into the 2 km-deep terrestrial subsurface aquifer revealed taxonomically and functionally diverse microbial community comprising novel uncultured bacterial lineages.</title>
        <authorList>
            <person name="Kadnikov V.V."/>
            <person name="Mardanov A.V."/>
            <person name="Beletsky A.V."/>
            <person name="Banks D."/>
            <person name="Pimenov N.V."/>
            <person name="Frank Y.A."/>
            <person name="Karnachuk O.V."/>
            <person name="Ravin N.V."/>
        </authorList>
    </citation>
    <scope>NUCLEOTIDE SEQUENCE [LARGE SCALE GENOMIC DNA]</scope>
    <source>
        <strain evidence="4">BY5</strain>
    </source>
</reference>
<dbReference type="EMBL" id="QOQW01000043">
    <property type="protein sequence ID" value="RCK74626.1"/>
    <property type="molecule type" value="Genomic_DNA"/>
</dbReference>
<evidence type="ECO:0000256" key="2">
    <source>
        <dbReference type="SAM" id="Phobius"/>
    </source>
</evidence>
<dbReference type="Gene3D" id="3.60.40.10">
    <property type="entry name" value="PPM-type phosphatase domain"/>
    <property type="match status" value="1"/>
</dbReference>
<keyword evidence="2" id="KW-0472">Membrane</keyword>
<accession>A0A367Z8Y2</accession>